<dbReference type="AlphaFoldDB" id="A0A069E2Z6"/>
<dbReference type="EMBL" id="ARYH01000001">
    <property type="protein sequence ID" value="KCZ84308.1"/>
    <property type="molecule type" value="Genomic_DNA"/>
</dbReference>
<dbReference type="GO" id="GO:0008745">
    <property type="term" value="F:N-acetylmuramoyl-L-alanine amidase activity"/>
    <property type="evidence" value="ECO:0007669"/>
    <property type="project" value="UniProtKB-EC"/>
</dbReference>
<dbReference type="Pfam" id="PF01471">
    <property type="entry name" value="PG_binding_1"/>
    <property type="match status" value="1"/>
</dbReference>
<evidence type="ECO:0000259" key="6">
    <source>
        <dbReference type="SMART" id="SM00644"/>
    </source>
</evidence>
<name>A0A069E2Z6_9PROT</name>
<keyword evidence="4" id="KW-0378">Hydrolase</keyword>
<comment type="catalytic activity">
    <reaction evidence="1">
        <text>Hydrolyzes the link between N-acetylmuramoyl residues and L-amino acid residues in certain cell-wall glycopeptides.</text>
        <dbReference type="EC" id="3.5.1.28"/>
    </reaction>
</comment>
<protein>
    <recommendedName>
        <fullName evidence="3">N-acetylmuramoyl-L-alanine amidase</fullName>
        <ecNumber evidence="3">3.5.1.28</ecNumber>
    </recommendedName>
</protein>
<dbReference type="InterPro" id="IPR002477">
    <property type="entry name" value="Peptidoglycan-bd-like"/>
</dbReference>
<evidence type="ECO:0000256" key="5">
    <source>
        <dbReference type="ARBA" id="ARBA00023316"/>
    </source>
</evidence>
<dbReference type="GO" id="GO:0009254">
    <property type="term" value="P:peptidoglycan turnover"/>
    <property type="evidence" value="ECO:0007669"/>
    <property type="project" value="TreeGrafter"/>
</dbReference>
<dbReference type="OrthoDB" id="9794842at2"/>
<dbReference type="PANTHER" id="PTHR30417">
    <property type="entry name" value="N-ACETYLMURAMOYL-L-ALANINE AMIDASE AMID"/>
    <property type="match status" value="1"/>
</dbReference>
<proteinExistence type="inferred from homology"/>
<dbReference type="PANTHER" id="PTHR30417:SF1">
    <property type="entry name" value="N-ACETYLMURAMOYL-L-ALANINE AMIDASE AMID"/>
    <property type="match status" value="1"/>
</dbReference>
<evidence type="ECO:0000313" key="7">
    <source>
        <dbReference type="EMBL" id="KCZ84308.1"/>
    </source>
</evidence>
<evidence type="ECO:0000256" key="1">
    <source>
        <dbReference type="ARBA" id="ARBA00001561"/>
    </source>
</evidence>
<dbReference type="Gene3D" id="3.40.80.10">
    <property type="entry name" value="Peptidoglycan recognition protein-like"/>
    <property type="match status" value="1"/>
</dbReference>
<dbReference type="RefSeq" id="WP_035568923.1">
    <property type="nucleotide sequence ID" value="NZ_ARYH01000001.1"/>
</dbReference>
<evidence type="ECO:0000256" key="3">
    <source>
        <dbReference type="ARBA" id="ARBA00011901"/>
    </source>
</evidence>
<dbReference type="eggNOG" id="COG3023">
    <property type="taxonomic scope" value="Bacteria"/>
</dbReference>
<dbReference type="GO" id="GO:0071555">
    <property type="term" value="P:cell wall organization"/>
    <property type="evidence" value="ECO:0007669"/>
    <property type="project" value="UniProtKB-KW"/>
</dbReference>
<evidence type="ECO:0000256" key="2">
    <source>
        <dbReference type="ARBA" id="ARBA00007553"/>
    </source>
</evidence>
<gene>
    <name evidence="7" type="ORF">HAD_01475</name>
</gene>
<sequence length="251" mass="27816">MNITLSPSPNFDERKHPIDMIVLHYTGMQTGQAAFEQLRNPDAKVSSHYLLWEDGRVDQLVAEDRRAWHAGVSSWQGDDDLNSRSIGIEIVNGGHDFPAADGTLPPYPDIQIQTLIELCHRILAGRDIPQTRIVGHSDIAPVRKQDPGEHFPWARLAQAGIGIWADIEDLDTPDVLGKGLSPGEQTASVRQMQEQLQRIGYDLSPTGTFNDLTEAVVRAFQRRWLPDRISGAADIATLRQIGVIQALYAAT</sequence>
<accession>A0A069E2Z6</accession>
<dbReference type="Pfam" id="PF01510">
    <property type="entry name" value="Amidase_2"/>
    <property type="match status" value="1"/>
</dbReference>
<dbReference type="SMART" id="SM00644">
    <property type="entry name" value="Ami_2"/>
    <property type="match status" value="1"/>
</dbReference>
<dbReference type="InterPro" id="IPR036365">
    <property type="entry name" value="PGBD-like_sf"/>
</dbReference>
<dbReference type="GO" id="GO:0019867">
    <property type="term" value="C:outer membrane"/>
    <property type="evidence" value="ECO:0007669"/>
    <property type="project" value="TreeGrafter"/>
</dbReference>
<comment type="caution">
    <text evidence="7">The sequence shown here is derived from an EMBL/GenBank/DDBJ whole genome shotgun (WGS) entry which is preliminary data.</text>
</comment>
<evidence type="ECO:0000313" key="8">
    <source>
        <dbReference type="Proteomes" id="UP000027446"/>
    </source>
</evidence>
<keyword evidence="5" id="KW-0961">Cell wall biogenesis/degradation</keyword>
<dbReference type="STRING" id="1280949.HAD_01475"/>
<dbReference type="EC" id="3.5.1.28" evidence="3"/>
<dbReference type="Gene3D" id="1.10.101.10">
    <property type="entry name" value="PGBD-like superfamily/PGBD"/>
    <property type="match status" value="1"/>
</dbReference>
<dbReference type="InterPro" id="IPR051206">
    <property type="entry name" value="NAMLAA_amidase_2"/>
</dbReference>
<dbReference type="SUPFAM" id="SSF47090">
    <property type="entry name" value="PGBD-like"/>
    <property type="match status" value="1"/>
</dbReference>
<keyword evidence="8" id="KW-1185">Reference proteome</keyword>
<dbReference type="GO" id="GO:0009253">
    <property type="term" value="P:peptidoglycan catabolic process"/>
    <property type="evidence" value="ECO:0007669"/>
    <property type="project" value="InterPro"/>
</dbReference>
<dbReference type="PATRIC" id="fig|1280949.3.peg.300"/>
<dbReference type="CDD" id="cd06583">
    <property type="entry name" value="PGRP"/>
    <property type="match status" value="1"/>
</dbReference>
<comment type="similarity">
    <text evidence="2">Belongs to the N-acetylmuramoyl-L-alanine amidase 2 family.</text>
</comment>
<organism evidence="7 8">
    <name type="scientific">Hyphomonas adhaerens MHS-3</name>
    <dbReference type="NCBI Taxonomy" id="1280949"/>
    <lineage>
        <taxon>Bacteria</taxon>
        <taxon>Pseudomonadati</taxon>
        <taxon>Pseudomonadota</taxon>
        <taxon>Alphaproteobacteria</taxon>
        <taxon>Hyphomonadales</taxon>
        <taxon>Hyphomonadaceae</taxon>
        <taxon>Hyphomonas</taxon>
    </lineage>
</organism>
<feature type="domain" description="N-acetylmuramoyl-L-alanine amidase" evidence="6">
    <location>
        <begin position="6"/>
        <end position="148"/>
    </location>
</feature>
<evidence type="ECO:0000256" key="4">
    <source>
        <dbReference type="ARBA" id="ARBA00022801"/>
    </source>
</evidence>
<dbReference type="InterPro" id="IPR036505">
    <property type="entry name" value="Amidase/PGRP_sf"/>
</dbReference>
<reference evidence="7 8" key="1">
    <citation type="journal article" date="2014" name="Antonie Van Leeuwenhoek">
        <title>Hyphomonas beringensis sp. nov. and Hyphomonas chukchiensis sp. nov., isolated from surface seawater of the Bering Sea and Chukchi Sea.</title>
        <authorList>
            <person name="Li C."/>
            <person name="Lai Q."/>
            <person name="Li G."/>
            <person name="Dong C."/>
            <person name="Wang J."/>
            <person name="Liao Y."/>
            <person name="Shao Z."/>
        </authorList>
    </citation>
    <scope>NUCLEOTIDE SEQUENCE [LARGE SCALE GENOMIC DNA]</scope>
    <source>
        <strain evidence="7 8">MHS-3</strain>
    </source>
</reference>
<dbReference type="InterPro" id="IPR002502">
    <property type="entry name" value="Amidase_domain"/>
</dbReference>
<dbReference type="InterPro" id="IPR036366">
    <property type="entry name" value="PGBDSf"/>
</dbReference>
<dbReference type="Proteomes" id="UP000027446">
    <property type="component" value="Unassembled WGS sequence"/>
</dbReference>
<dbReference type="SUPFAM" id="SSF55846">
    <property type="entry name" value="N-acetylmuramoyl-L-alanine amidase-like"/>
    <property type="match status" value="1"/>
</dbReference>